<organism evidence="2 3">
    <name type="scientific">Thalassotalea loyana</name>
    <dbReference type="NCBI Taxonomy" id="280483"/>
    <lineage>
        <taxon>Bacteria</taxon>
        <taxon>Pseudomonadati</taxon>
        <taxon>Pseudomonadota</taxon>
        <taxon>Gammaproteobacteria</taxon>
        <taxon>Alteromonadales</taxon>
        <taxon>Colwelliaceae</taxon>
        <taxon>Thalassotalea</taxon>
    </lineage>
</organism>
<evidence type="ECO:0000256" key="1">
    <source>
        <dbReference type="ARBA" id="ARBA00006484"/>
    </source>
</evidence>
<dbReference type="PANTHER" id="PTHR43943:SF2">
    <property type="entry name" value="DEHYDROGENASE_REDUCTASE 4"/>
    <property type="match status" value="1"/>
</dbReference>
<comment type="similarity">
    <text evidence="1">Belongs to the short-chain dehydrogenases/reductases (SDR) family.</text>
</comment>
<accession>A0ABQ6HED2</accession>
<keyword evidence="3" id="KW-1185">Reference proteome</keyword>
<comment type="caution">
    <text evidence="2">The sequence shown here is derived from an EMBL/GenBank/DDBJ whole genome shotgun (WGS) entry which is preliminary data.</text>
</comment>
<reference evidence="2 3" key="1">
    <citation type="submission" date="2023-03" db="EMBL/GenBank/DDBJ databases">
        <title>Thalassotalea loyana LMG 22536T draft genome sequence.</title>
        <authorList>
            <person name="Sawabe T."/>
        </authorList>
    </citation>
    <scope>NUCLEOTIDE SEQUENCE [LARGE SCALE GENOMIC DNA]</scope>
    <source>
        <strain evidence="2 3">LMG 22536</strain>
    </source>
</reference>
<dbReference type="InterPro" id="IPR020904">
    <property type="entry name" value="Sc_DH/Rdtase_CS"/>
</dbReference>
<dbReference type="PROSITE" id="PS00061">
    <property type="entry name" value="ADH_SHORT"/>
    <property type="match status" value="1"/>
</dbReference>
<gene>
    <name evidence="2" type="ORF">tloyanaT_20410</name>
</gene>
<dbReference type="PRINTS" id="PR00081">
    <property type="entry name" value="GDHRDH"/>
</dbReference>
<dbReference type="Proteomes" id="UP001157134">
    <property type="component" value="Unassembled WGS sequence"/>
</dbReference>
<dbReference type="InterPro" id="IPR036291">
    <property type="entry name" value="NAD(P)-bd_dom_sf"/>
</dbReference>
<dbReference type="CDD" id="cd05233">
    <property type="entry name" value="SDR_c"/>
    <property type="match status" value="1"/>
</dbReference>
<dbReference type="RefSeq" id="WP_284298233.1">
    <property type="nucleotide sequence ID" value="NZ_BSSV01000004.1"/>
</dbReference>
<name>A0ABQ6HED2_9GAMM</name>
<evidence type="ECO:0000313" key="3">
    <source>
        <dbReference type="Proteomes" id="UP001157134"/>
    </source>
</evidence>
<dbReference type="NCBIfam" id="NF005446">
    <property type="entry name" value="PRK07035.1"/>
    <property type="match status" value="1"/>
</dbReference>
<dbReference type="SUPFAM" id="SSF51735">
    <property type="entry name" value="NAD(P)-binding Rossmann-fold domains"/>
    <property type="match status" value="1"/>
</dbReference>
<dbReference type="NCBIfam" id="NF005559">
    <property type="entry name" value="PRK07231.1"/>
    <property type="match status" value="1"/>
</dbReference>
<sequence>MSNQALFDLTGKVALVTGASRGIGEYIAKTLAKSGATVLVSSRKIDGCQAVVDEILADGGKAHAIPCHIGEMEQIETLFEQIKIEFGQLDILVNNAAANPYFGHILETDLMAYQKTVDVNIRGYFFMSKLGAQMMKEQGGGAIVNVASVNGVIPGDLQGIYSITKAAVISMTKAFAKECAQFNIRVNALLPGATDTKFASALVKNPKILEQAMAHVPMRRVAQPEEMAGTVLYLVSDAASYTTGSCINVDGGYLLG</sequence>
<protein>
    <submittedName>
        <fullName evidence="2">Short-chain dehydrogenase</fullName>
    </submittedName>
</protein>
<dbReference type="Gene3D" id="3.40.50.720">
    <property type="entry name" value="NAD(P)-binding Rossmann-like Domain"/>
    <property type="match status" value="1"/>
</dbReference>
<dbReference type="InterPro" id="IPR002347">
    <property type="entry name" value="SDR_fam"/>
</dbReference>
<dbReference type="Pfam" id="PF13561">
    <property type="entry name" value="adh_short_C2"/>
    <property type="match status" value="1"/>
</dbReference>
<dbReference type="PANTHER" id="PTHR43943">
    <property type="entry name" value="DEHYDROGENASE/REDUCTASE (SDR FAMILY) MEMBER 4"/>
    <property type="match status" value="1"/>
</dbReference>
<dbReference type="EMBL" id="BSSV01000004">
    <property type="protein sequence ID" value="GLX85789.1"/>
    <property type="molecule type" value="Genomic_DNA"/>
</dbReference>
<dbReference type="PRINTS" id="PR00080">
    <property type="entry name" value="SDRFAMILY"/>
</dbReference>
<proteinExistence type="inferred from homology"/>
<evidence type="ECO:0000313" key="2">
    <source>
        <dbReference type="EMBL" id="GLX85789.1"/>
    </source>
</evidence>